<feature type="region of interest" description="Disordered" evidence="1">
    <location>
        <begin position="14"/>
        <end position="34"/>
    </location>
</feature>
<evidence type="ECO:0000313" key="3">
    <source>
        <dbReference type="Proteomes" id="UP000216311"/>
    </source>
</evidence>
<dbReference type="OrthoDB" id="3690014at2"/>
<dbReference type="RefSeq" id="WP_094364609.1">
    <property type="nucleotide sequence ID" value="NZ_NMVQ01000034.1"/>
</dbReference>
<protein>
    <submittedName>
        <fullName evidence="2">Uncharacterized protein</fullName>
    </submittedName>
</protein>
<sequence>MTFFMNRLAQVLSGEESTEEVPTPTLRPSRPGAVNEGVDRQVALRSLAEQLVCEANAVIDDPAAHLTLYDEVGGNELSFTIRCGVHAARVTTVIDSAGAHGQIVSDNLPNEEPYELIGPEALPDLIIRLCLVADLRNHHRAHLI</sequence>
<evidence type="ECO:0000313" key="2">
    <source>
        <dbReference type="EMBL" id="OYO19312.1"/>
    </source>
</evidence>
<dbReference type="AlphaFoldDB" id="A0A255GV20"/>
<proteinExistence type="predicted"/>
<dbReference type="Proteomes" id="UP000216311">
    <property type="component" value="Unassembled WGS sequence"/>
</dbReference>
<gene>
    <name evidence="2" type="ORF">CGZ93_13110</name>
</gene>
<reference evidence="2 3" key="1">
    <citation type="submission" date="2017-07" db="EMBL/GenBank/DDBJ databases">
        <title>Draft whole genome sequences of clinical Proprionibacteriaceae strains.</title>
        <authorList>
            <person name="Bernier A.-M."/>
            <person name="Bernard K."/>
            <person name="Domingo M.-C."/>
        </authorList>
    </citation>
    <scope>NUCLEOTIDE SEQUENCE [LARGE SCALE GENOMIC DNA]</scope>
    <source>
        <strain evidence="2 3">NML 130396</strain>
    </source>
</reference>
<dbReference type="EMBL" id="NMVQ01000034">
    <property type="protein sequence ID" value="OYO19312.1"/>
    <property type="molecule type" value="Genomic_DNA"/>
</dbReference>
<comment type="caution">
    <text evidence="2">The sequence shown here is derived from an EMBL/GenBank/DDBJ whole genome shotgun (WGS) entry which is preliminary data.</text>
</comment>
<organism evidence="2 3">
    <name type="scientific">Enemella dayhoffiae</name>
    <dbReference type="NCBI Taxonomy" id="2016507"/>
    <lineage>
        <taxon>Bacteria</taxon>
        <taxon>Bacillati</taxon>
        <taxon>Actinomycetota</taxon>
        <taxon>Actinomycetes</taxon>
        <taxon>Propionibacteriales</taxon>
        <taxon>Propionibacteriaceae</taxon>
        <taxon>Enemella</taxon>
    </lineage>
</organism>
<accession>A0A255GV20</accession>
<name>A0A255GV20_9ACTN</name>
<evidence type="ECO:0000256" key="1">
    <source>
        <dbReference type="SAM" id="MobiDB-lite"/>
    </source>
</evidence>
<keyword evidence="3" id="KW-1185">Reference proteome</keyword>